<dbReference type="KEGG" id="mmob:F6R98_11280"/>
<evidence type="ECO:0000256" key="1">
    <source>
        <dbReference type="ARBA" id="ARBA00008857"/>
    </source>
</evidence>
<dbReference type="GO" id="GO:0006310">
    <property type="term" value="P:DNA recombination"/>
    <property type="evidence" value="ECO:0007669"/>
    <property type="project" value="UniProtKB-KW"/>
</dbReference>
<evidence type="ECO:0000256" key="2">
    <source>
        <dbReference type="ARBA" id="ARBA00022908"/>
    </source>
</evidence>
<dbReference type="InterPro" id="IPR050808">
    <property type="entry name" value="Phage_Integrase"/>
</dbReference>
<organism evidence="5 6">
    <name type="scientific">Candidatus Methylospira mobilis</name>
    <dbReference type="NCBI Taxonomy" id="1808979"/>
    <lineage>
        <taxon>Bacteria</taxon>
        <taxon>Pseudomonadati</taxon>
        <taxon>Pseudomonadota</taxon>
        <taxon>Gammaproteobacteria</taxon>
        <taxon>Methylococcales</taxon>
        <taxon>Methylococcaceae</taxon>
        <taxon>Candidatus Methylospira</taxon>
    </lineage>
</organism>
<reference evidence="5 6" key="1">
    <citation type="submission" date="2019-09" db="EMBL/GenBank/DDBJ databases">
        <title>Ecophysiology of the spiral-shaped methanotroph Methylospira mobilis as revealed by the complete genome sequence.</title>
        <authorList>
            <person name="Oshkin I.Y."/>
            <person name="Dedysh S.N."/>
            <person name="Miroshnikov K."/>
            <person name="Danilova O.V."/>
            <person name="Hakobyan A."/>
            <person name="Liesack W."/>
        </authorList>
    </citation>
    <scope>NUCLEOTIDE SEQUENCE [LARGE SCALE GENOMIC DNA]</scope>
    <source>
        <strain evidence="5 6">Shm1</strain>
    </source>
</reference>
<keyword evidence="6" id="KW-1185">Reference proteome</keyword>
<dbReference type="OrthoDB" id="5567253at2"/>
<dbReference type="InterPro" id="IPR002104">
    <property type="entry name" value="Integrase_catalytic"/>
</dbReference>
<evidence type="ECO:0000259" key="4">
    <source>
        <dbReference type="PROSITE" id="PS51898"/>
    </source>
</evidence>
<dbReference type="InParanoid" id="A0A5Q0BH34"/>
<dbReference type="PANTHER" id="PTHR30629">
    <property type="entry name" value="PROPHAGE INTEGRASE"/>
    <property type="match status" value="1"/>
</dbReference>
<feature type="domain" description="Tyr recombinase" evidence="4">
    <location>
        <begin position="55"/>
        <end position="226"/>
    </location>
</feature>
<dbReference type="AlphaFoldDB" id="A0A5Q0BH34"/>
<dbReference type="Gene3D" id="1.10.443.10">
    <property type="entry name" value="Intergrase catalytic core"/>
    <property type="match status" value="1"/>
</dbReference>
<dbReference type="GO" id="GO:0003677">
    <property type="term" value="F:DNA binding"/>
    <property type="evidence" value="ECO:0007669"/>
    <property type="project" value="InterPro"/>
</dbReference>
<accession>A0A5Q0BH34</accession>
<dbReference type="GO" id="GO:0015074">
    <property type="term" value="P:DNA integration"/>
    <property type="evidence" value="ECO:0007669"/>
    <property type="project" value="UniProtKB-KW"/>
</dbReference>
<evidence type="ECO:0000256" key="3">
    <source>
        <dbReference type="ARBA" id="ARBA00023172"/>
    </source>
</evidence>
<dbReference type="Proteomes" id="UP000325755">
    <property type="component" value="Chromosome"/>
</dbReference>
<protein>
    <submittedName>
        <fullName evidence="5">Site-specific integrase</fullName>
    </submittedName>
</protein>
<keyword evidence="2" id="KW-0229">DNA integration</keyword>
<dbReference type="SUPFAM" id="SSF56349">
    <property type="entry name" value="DNA breaking-rejoining enzymes"/>
    <property type="match status" value="1"/>
</dbReference>
<dbReference type="InterPro" id="IPR011010">
    <property type="entry name" value="DNA_brk_join_enz"/>
</dbReference>
<sequence>MRLHFHLFERALECELAGDGLFLRVAASSNKGINEWRIIKGENPAHGIAKFPEQSRDRFLQADELPRFFESLGQEENTTIRDYVLMSLLTGARRTNVLEMQWQQISFERQEWRIPMTKNGTAQVIPLGPEAVDILRDRQGCCDTWVFPSSGKTGHLVEPKKAWARILKRANIESLRIHDLRRSLGSWQAKTGASLSVIGKSLNHKSVNTTQIYARLDIDPVRDSMNKATSAMFEAGGMKKESAQIIQLKQARG</sequence>
<dbReference type="Pfam" id="PF00589">
    <property type="entry name" value="Phage_integrase"/>
    <property type="match status" value="1"/>
</dbReference>
<dbReference type="PROSITE" id="PS51898">
    <property type="entry name" value="TYR_RECOMBINASE"/>
    <property type="match status" value="1"/>
</dbReference>
<dbReference type="EMBL" id="CP044205">
    <property type="protein sequence ID" value="QFY43130.1"/>
    <property type="molecule type" value="Genomic_DNA"/>
</dbReference>
<gene>
    <name evidence="5" type="ORF">F6R98_11280</name>
</gene>
<dbReference type="InterPro" id="IPR013762">
    <property type="entry name" value="Integrase-like_cat_sf"/>
</dbReference>
<name>A0A5Q0BH34_9GAMM</name>
<dbReference type="CDD" id="cd00796">
    <property type="entry name" value="INT_Rci_Hp1_C"/>
    <property type="match status" value="1"/>
</dbReference>
<evidence type="ECO:0000313" key="6">
    <source>
        <dbReference type="Proteomes" id="UP000325755"/>
    </source>
</evidence>
<keyword evidence="3" id="KW-0233">DNA recombination</keyword>
<proteinExistence type="inferred from homology"/>
<dbReference type="PANTHER" id="PTHR30629:SF2">
    <property type="entry name" value="PROPHAGE INTEGRASE INTS-RELATED"/>
    <property type="match status" value="1"/>
</dbReference>
<comment type="similarity">
    <text evidence="1">Belongs to the 'phage' integrase family.</text>
</comment>
<evidence type="ECO:0000313" key="5">
    <source>
        <dbReference type="EMBL" id="QFY43130.1"/>
    </source>
</evidence>